<dbReference type="SUPFAM" id="SSF52266">
    <property type="entry name" value="SGNH hydrolase"/>
    <property type="match status" value="1"/>
</dbReference>
<evidence type="ECO:0000259" key="1">
    <source>
        <dbReference type="Pfam" id="PF13472"/>
    </source>
</evidence>
<dbReference type="InterPro" id="IPR036514">
    <property type="entry name" value="SGNH_hydro_sf"/>
</dbReference>
<name>A0A1E1K5L7_9HELO</name>
<sequence length="263" mass="28971">MTSNKFPQLVLLGDSIVQFTSYLPHGVSFGAGLTEHCMRRLDVVNRGLSGYNTANVLVILQDLIPTPASAKVEYLLILLGANDACLPHSPSKQHVALESYRANLKTILTHPSVTVHAPKILLVTPPPVNEVHLQENDIAKGYSDLTRLQKVTAQYSDVVRELATEFKDRNVVLVDLWAALVKEGARLTPDYVDDGNVIGTLEKGDSVGLRSLLLDGLHLTGAGYKVFLDIVLPIIGPEWAEESELDPKWIFPHWTKAPRIDRS</sequence>
<dbReference type="OrthoDB" id="671439at2759"/>
<dbReference type="PANTHER" id="PTHR14209">
    <property type="entry name" value="ISOAMYL ACETATE-HYDROLYZING ESTERASE 1"/>
    <property type="match status" value="1"/>
</dbReference>
<protein>
    <submittedName>
        <fullName evidence="2">Probable IAH1 Isoamyl acetate hydrolytic enzyme</fullName>
    </submittedName>
</protein>
<dbReference type="CDD" id="cd01838">
    <property type="entry name" value="Isoamyl_acetate_hydrolase_like"/>
    <property type="match status" value="1"/>
</dbReference>
<dbReference type="AlphaFoldDB" id="A0A1E1K5L7"/>
<dbReference type="Gene3D" id="3.40.50.1110">
    <property type="entry name" value="SGNH hydrolase"/>
    <property type="match status" value="1"/>
</dbReference>
<dbReference type="Pfam" id="PF13472">
    <property type="entry name" value="Lipase_GDSL_2"/>
    <property type="match status" value="1"/>
</dbReference>
<dbReference type="InterPro" id="IPR045136">
    <property type="entry name" value="Iah1-like"/>
</dbReference>
<dbReference type="EMBL" id="FJUX01000015">
    <property type="protein sequence ID" value="CZS93387.1"/>
    <property type="molecule type" value="Genomic_DNA"/>
</dbReference>
<evidence type="ECO:0000313" key="3">
    <source>
        <dbReference type="Proteomes" id="UP000178912"/>
    </source>
</evidence>
<proteinExistence type="predicted"/>
<reference evidence="3" key="1">
    <citation type="submission" date="2016-03" db="EMBL/GenBank/DDBJ databases">
        <authorList>
            <person name="Guldener U."/>
        </authorList>
    </citation>
    <scope>NUCLEOTIDE SEQUENCE [LARGE SCALE GENOMIC DNA]</scope>
    <source>
        <strain evidence="3">04CH-RAC-A.6.1</strain>
    </source>
</reference>
<gene>
    <name evidence="2" type="ORF">RAG0_03711</name>
</gene>
<keyword evidence="3" id="KW-1185">Reference proteome</keyword>
<dbReference type="InterPro" id="IPR013830">
    <property type="entry name" value="SGNH_hydro"/>
</dbReference>
<evidence type="ECO:0000313" key="2">
    <source>
        <dbReference type="EMBL" id="CZS93387.1"/>
    </source>
</evidence>
<organism evidence="2 3">
    <name type="scientific">Rhynchosporium agropyri</name>
    <dbReference type="NCBI Taxonomy" id="914238"/>
    <lineage>
        <taxon>Eukaryota</taxon>
        <taxon>Fungi</taxon>
        <taxon>Dikarya</taxon>
        <taxon>Ascomycota</taxon>
        <taxon>Pezizomycotina</taxon>
        <taxon>Leotiomycetes</taxon>
        <taxon>Helotiales</taxon>
        <taxon>Ploettnerulaceae</taxon>
        <taxon>Rhynchosporium</taxon>
    </lineage>
</organism>
<feature type="domain" description="SGNH hydrolase-type esterase" evidence="1">
    <location>
        <begin position="11"/>
        <end position="226"/>
    </location>
</feature>
<accession>A0A1E1K5L7</accession>
<dbReference type="PANTHER" id="PTHR14209:SF19">
    <property type="entry name" value="ISOAMYL ACETATE-HYDROLYZING ESTERASE 1 HOMOLOG"/>
    <property type="match status" value="1"/>
</dbReference>
<dbReference type="Proteomes" id="UP000178912">
    <property type="component" value="Unassembled WGS sequence"/>
</dbReference>